<proteinExistence type="predicted"/>
<name>D6PKU4_9ZZZZ</name>
<reference evidence="1" key="1">
    <citation type="journal article" date="2010" name="ISME J.">
        <title>Metagenome of the Mediterranean deep chlorophyll maximum studied by direct and fosmid library 454 pyrosequencing.</title>
        <authorList>
            <person name="Ghai R."/>
            <person name="Martin-Cuadrado A.B."/>
            <person name="Molto A.G."/>
            <person name="Heredia I.G."/>
            <person name="Cabrera R."/>
            <person name="Martin J."/>
            <person name="Verdu M."/>
            <person name="Deschamps P."/>
            <person name="Moreira D."/>
            <person name="Lopez-Garcia P."/>
            <person name="Mira A."/>
            <person name="Rodriguez-Valera F."/>
        </authorList>
    </citation>
    <scope>NUCLEOTIDE SEQUENCE</scope>
</reference>
<accession>D6PKU4</accession>
<protein>
    <submittedName>
        <fullName evidence="1">Uncharacterized protein</fullName>
    </submittedName>
</protein>
<organism evidence="1">
    <name type="scientific">uncultured organism MedDCM-OCT-S08-C700</name>
    <dbReference type="NCBI Taxonomy" id="743641"/>
    <lineage>
        <taxon>unclassified sequences</taxon>
        <taxon>environmental samples</taxon>
    </lineage>
</organism>
<evidence type="ECO:0000313" key="1">
    <source>
        <dbReference type="EMBL" id="ADD96345.1"/>
    </source>
</evidence>
<dbReference type="EMBL" id="GU943133">
    <property type="protein sequence ID" value="ADD96345.1"/>
    <property type="molecule type" value="Genomic_DNA"/>
</dbReference>
<dbReference type="AlphaFoldDB" id="D6PKU4"/>
<sequence>MDSAFTARFKFIANRKKKSGNDCDRYLLIDFTPEEAKKAAKWLTDQATAAETPGGSSIRKYSSRTDYEEIPGFTIFGSQWSVDPNSEEEWVDGRGTIAPRA</sequence>